<proteinExistence type="predicted"/>
<dbReference type="InParanoid" id="B9SAP0"/>
<evidence type="ECO:0000313" key="2">
    <source>
        <dbReference type="Proteomes" id="UP000008311"/>
    </source>
</evidence>
<reference evidence="2" key="1">
    <citation type="journal article" date="2010" name="Nat. Biotechnol.">
        <title>Draft genome sequence of the oilseed species Ricinus communis.</title>
        <authorList>
            <person name="Chan A.P."/>
            <person name="Crabtree J."/>
            <person name="Zhao Q."/>
            <person name="Lorenzi H."/>
            <person name="Orvis J."/>
            <person name="Puiu D."/>
            <person name="Melake-Berhan A."/>
            <person name="Jones K.M."/>
            <person name="Redman J."/>
            <person name="Chen G."/>
            <person name="Cahoon E.B."/>
            <person name="Gedil M."/>
            <person name="Stanke M."/>
            <person name="Haas B.J."/>
            <person name="Wortman J.R."/>
            <person name="Fraser-Liggett C.M."/>
            <person name="Ravel J."/>
            <person name="Rabinowicz P.D."/>
        </authorList>
    </citation>
    <scope>NUCLEOTIDE SEQUENCE [LARGE SCALE GENOMIC DNA]</scope>
    <source>
        <strain evidence="2">cv. Hale</strain>
    </source>
</reference>
<dbReference type="EMBL" id="EQ973909">
    <property type="protein sequence ID" value="EEF39244.1"/>
    <property type="molecule type" value="Genomic_DNA"/>
</dbReference>
<organism evidence="1 2">
    <name type="scientific">Ricinus communis</name>
    <name type="common">Castor bean</name>
    <dbReference type="NCBI Taxonomy" id="3988"/>
    <lineage>
        <taxon>Eukaryota</taxon>
        <taxon>Viridiplantae</taxon>
        <taxon>Streptophyta</taxon>
        <taxon>Embryophyta</taxon>
        <taxon>Tracheophyta</taxon>
        <taxon>Spermatophyta</taxon>
        <taxon>Magnoliopsida</taxon>
        <taxon>eudicotyledons</taxon>
        <taxon>Gunneridae</taxon>
        <taxon>Pentapetalae</taxon>
        <taxon>rosids</taxon>
        <taxon>fabids</taxon>
        <taxon>Malpighiales</taxon>
        <taxon>Euphorbiaceae</taxon>
        <taxon>Acalyphoideae</taxon>
        <taxon>Acalypheae</taxon>
        <taxon>Ricinus</taxon>
    </lineage>
</organism>
<gene>
    <name evidence="1" type="ORF">RCOM_1177530</name>
</gene>
<dbReference type="AlphaFoldDB" id="B9SAP0"/>
<name>B9SAP0_RICCO</name>
<keyword evidence="2" id="KW-1185">Reference proteome</keyword>
<protein>
    <submittedName>
        <fullName evidence="1">Uncharacterized protein</fullName>
    </submittedName>
</protein>
<sequence length="87" mass="9651">MALDRESQEQCIEKARNSIWQCHEDPMNSSCLHLIEASHNNHIRYATDANIRRVINVCKKSTPKACYSAASSLESCSGPSMTHSSVA</sequence>
<evidence type="ECO:0000313" key="1">
    <source>
        <dbReference type="EMBL" id="EEF39244.1"/>
    </source>
</evidence>
<dbReference type="Proteomes" id="UP000008311">
    <property type="component" value="Unassembled WGS sequence"/>
</dbReference>
<accession>B9SAP0</accession>